<comment type="similarity">
    <text evidence="2">Belongs to the nucleobase:cation symporter-2 (NCS2) (TC 2.A.40) family.</text>
</comment>
<dbReference type="GO" id="GO:0042907">
    <property type="term" value="F:xanthine transmembrane transporter activity"/>
    <property type="evidence" value="ECO:0007669"/>
    <property type="project" value="TreeGrafter"/>
</dbReference>
<reference evidence="8 9" key="1">
    <citation type="submission" date="2018-08" db="EMBL/GenBank/DDBJ databases">
        <title>A genome reference for cultivated species of the human gut microbiota.</title>
        <authorList>
            <person name="Zou Y."/>
            <person name="Xue W."/>
            <person name="Luo G."/>
        </authorList>
    </citation>
    <scope>NUCLEOTIDE SEQUENCE [LARGE SCALE GENOMIC DNA]</scope>
    <source>
        <strain evidence="8 9">AF16-14</strain>
    </source>
</reference>
<evidence type="ECO:0000256" key="4">
    <source>
        <dbReference type="ARBA" id="ARBA00022692"/>
    </source>
</evidence>
<dbReference type="AlphaFoldDB" id="A0A412TLZ8"/>
<feature type="transmembrane region" description="Helical" evidence="7">
    <location>
        <begin position="155"/>
        <end position="172"/>
    </location>
</feature>
<dbReference type="PANTHER" id="PTHR42810">
    <property type="entry name" value="PURINE PERMEASE C1399.01C-RELATED"/>
    <property type="match status" value="1"/>
</dbReference>
<gene>
    <name evidence="8" type="ORF">DWW57_14605</name>
</gene>
<feature type="transmembrane region" description="Helical" evidence="7">
    <location>
        <begin position="179"/>
        <end position="199"/>
    </location>
</feature>
<dbReference type="GO" id="GO:0005886">
    <property type="term" value="C:plasma membrane"/>
    <property type="evidence" value="ECO:0007669"/>
    <property type="project" value="TreeGrafter"/>
</dbReference>
<feature type="transmembrane region" description="Helical" evidence="7">
    <location>
        <begin position="361"/>
        <end position="380"/>
    </location>
</feature>
<evidence type="ECO:0000313" key="8">
    <source>
        <dbReference type="EMBL" id="RGU54815.1"/>
    </source>
</evidence>
<feature type="transmembrane region" description="Helical" evidence="7">
    <location>
        <begin position="262"/>
        <end position="282"/>
    </location>
</feature>
<evidence type="ECO:0000313" key="9">
    <source>
        <dbReference type="Proteomes" id="UP000284243"/>
    </source>
</evidence>
<dbReference type="RefSeq" id="WP_118160656.1">
    <property type="nucleotide sequence ID" value="NZ_QRYC01000025.1"/>
</dbReference>
<dbReference type="NCBIfam" id="NF037981">
    <property type="entry name" value="NCS2_1"/>
    <property type="match status" value="1"/>
</dbReference>
<name>A0A412TLZ8_9BACT</name>
<dbReference type="Proteomes" id="UP000284243">
    <property type="component" value="Unassembled WGS sequence"/>
</dbReference>
<comment type="subcellular location">
    <subcellularLocation>
        <location evidence="1">Membrane</location>
        <topology evidence="1">Multi-pass membrane protein</topology>
    </subcellularLocation>
</comment>
<keyword evidence="3" id="KW-0813">Transport</keyword>
<feature type="transmembrane region" description="Helical" evidence="7">
    <location>
        <begin position="21"/>
        <end position="41"/>
    </location>
</feature>
<feature type="transmembrane region" description="Helical" evidence="7">
    <location>
        <begin position="74"/>
        <end position="92"/>
    </location>
</feature>
<keyword evidence="4 7" id="KW-0812">Transmembrane</keyword>
<feature type="transmembrane region" description="Helical" evidence="7">
    <location>
        <begin position="392"/>
        <end position="415"/>
    </location>
</feature>
<evidence type="ECO:0000256" key="2">
    <source>
        <dbReference type="ARBA" id="ARBA00008821"/>
    </source>
</evidence>
<evidence type="ECO:0000256" key="5">
    <source>
        <dbReference type="ARBA" id="ARBA00022989"/>
    </source>
</evidence>
<feature type="transmembrane region" description="Helical" evidence="7">
    <location>
        <begin position="129"/>
        <end position="149"/>
    </location>
</feature>
<comment type="caution">
    <text evidence="8">The sequence shown here is derived from an EMBL/GenBank/DDBJ whole genome shotgun (WGS) entry which is preliminary data.</text>
</comment>
<keyword evidence="6 7" id="KW-0472">Membrane</keyword>
<feature type="transmembrane region" description="Helical" evidence="7">
    <location>
        <begin position="310"/>
        <end position="340"/>
    </location>
</feature>
<organism evidence="8 9">
    <name type="scientific">Odoribacter splanchnicus</name>
    <dbReference type="NCBI Taxonomy" id="28118"/>
    <lineage>
        <taxon>Bacteria</taxon>
        <taxon>Pseudomonadati</taxon>
        <taxon>Bacteroidota</taxon>
        <taxon>Bacteroidia</taxon>
        <taxon>Bacteroidales</taxon>
        <taxon>Odoribacteraceae</taxon>
        <taxon>Odoribacter</taxon>
    </lineage>
</organism>
<dbReference type="InterPro" id="IPR006043">
    <property type="entry name" value="NCS2"/>
</dbReference>
<dbReference type="PANTHER" id="PTHR42810:SF1">
    <property type="entry name" value="PURINE PERMEASE YWDJ-RELATED"/>
    <property type="match status" value="1"/>
</dbReference>
<evidence type="ECO:0000256" key="1">
    <source>
        <dbReference type="ARBA" id="ARBA00004141"/>
    </source>
</evidence>
<feature type="transmembrane region" description="Helical" evidence="7">
    <location>
        <begin position="219"/>
        <end position="241"/>
    </location>
</feature>
<keyword evidence="5 7" id="KW-1133">Transmembrane helix</keyword>
<feature type="transmembrane region" description="Helical" evidence="7">
    <location>
        <begin position="98"/>
        <end position="117"/>
    </location>
</feature>
<evidence type="ECO:0000256" key="7">
    <source>
        <dbReference type="SAM" id="Phobius"/>
    </source>
</evidence>
<proteinExistence type="inferred from homology"/>
<dbReference type="Pfam" id="PF00860">
    <property type="entry name" value="Xan_ur_permease"/>
    <property type="match status" value="1"/>
</dbReference>
<sequence length="424" mass="45481">MKFNLNDRPGFFPMLMYGLQWWIVSIPCVVIIGIIVARLHYTDQVEQIFYMQKLFGIMGLAMIVQMLWGHRLPLVIGPASVLLIGILSTVSIGVEGIYTSLMIGGGILTLLAFSGLLSRLQAVFTPRIIVVILCLIAFTLSPVILRLIFAGNSSVLFHLFFALLLALAMILANKLLKGIWKSIVVLGGILVGSMVYYSVMGFPETGGIQAGHEGYFGLWSWKFDLGAVLSFFFCFIALIVNELGSIQAVGRMIGADHMERRTTRGVGITGLANVVSGALGIVGPVDYSMSPGIIAATGCASRFPLIPAGIGLVVCAFFPGFIECLNAIPGVVMGAVLLYLMASQLSAGMQMMIREKAVDGFDGGIVVGFSLMVALLLSFAPDEALNSIPALIRPIVGNGFVMGVITVLILEHLIFRAGKKAKKE</sequence>
<protein>
    <submittedName>
        <fullName evidence="8">Xanthine permease</fullName>
    </submittedName>
</protein>
<evidence type="ECO:0000256" key="6">
    <source>
        <dbReference type="ARBA" id="ARBA00023136"/>
    </source>
</evidence>
<dbReference type="EMBL" id="QRYC01000025">
    <property type="protein sequence ID" value="RGU54815.1"/>
    <property type="molecule type" value="Genomic_DNA"/>
</dbReference>
<evidence type="ECO:0000256" key="3">
    <source>
        <dbReference type="ARBA" id="ARBA00022448"/>
    </source>
</evidence>
<accession>A0A412TLZ8</accession>